<feature type="compositionally biased region" description="Low complexity" evidence="1">
    <location>
        <begin position="112"/>
        <end position="123"/>
    </location>
</feature>
<proteinExistence type="predicted"/>
<dbReference type="OrthoDB" id="199792at2"/>
<dbReference type="InterPro" id="IPR013424">
    <property type="entry name" value="Ice-binding_C"/>
</dbReference>
<feature type="region of interest" description="Disordered" evidence="1">
    <location>
        <begin position="102"/>
        <end position="130"/>
    </location>
</feature>
<dbReference type="NCBIfam" id="TIGR02595">
    <property type="entry name" value="PEP_CTERM"/>
    <property type="match status" value="1"/>
</dbReference>
<reference evidence="2 3" key="1">
    <citation type="submission" date="2019-05" db="EMBL/GenBank/DDBJ databases">
        <title>Verrucobacter flavum gen. nov., sp. nov. a new member of the family Verrucomicrobiaceae.</title>
        <authorList>
            <person name="Szuroczki S."/>
            <person name="Abbaszade G."/>
            <person name="Szabo A."/>
            <person name="Felfoldi T."/>
            <person name="Schumann P."/>
            <person name="Boka K."/>
            <person name="Keki Z."/>
            <person name="Toumi M."/>
            <person name="Toth E."/>
        </authorList>
    </citation>
    <scope>NUCLEOTIDE SEQUENCE [LARGE SCALE GENOMIC DNA]</scope>
    <source>
        <strain evidence="2 3">MG-N-17</strain>
    </source>
</reference>
<accession>A0A5R8KA56</accession>
<dbReference type="RefSeq" id="WP_138087862.1">
    <property type="nucleotide sequence ID" value="NZ_VAUV01000015.1"/>
</dbReference>
<name>A0A5R8KA56_9BACT</name>
<dbReference type="AlphaFoldDB" id="A0A5R8KA56"/>
<evidence type="ECO:0000256" key="1">
    <source>
        <dbReference type="SAM" id="MobiDB-lite"/>
    </source>
</evidence>
<protein>
    <submittedName>
        <fullName evidence="2">PEP-CTERM sorting domain-containing protein</fullName>
    </submittedName>
</protein>
<dbReference type="Proteomes" id="UP000306196">
    <property type="component" value="Unassembled WGS sequence"/>
</dbReference>
<feature type="compositionally biased region" description="Basic residues" evidence="1">
    <location>
        <begin position="13"/>
        <end position="25"/>
    </location>
</feature>
<gene>
    <name evidence="2" type="ORF">FEM03_18935</name>
</gene>
<evidence type="ECO:0000313" key="3">
    <source>
        <dbReference type="Proteomes" id="UP000306196"/>
    </source>
</evidence>
<evidence type="ECO:0000313" key="2">
    <source>
        <dbReference type="EMBL" id="TLD69176.1"/>
    </source>
</evidence>
<comment type="caution">
    <text evidence="2">The sequence shown here is derived from an EMBL/GenBank/DDBJ whole genome shotgun (WGS) entry which is preliminary data.</text>
</comment>
<organism evidence="2 3">
    <name type="scientific">Phragmitibacter flavus</name>
    <dbReference type="NCBI Taxonomy" id="2576071"/>
    <lineage>
        <taxon>Bacteria</taxon>
        <taxon>Pseudomonadati</taxon>
        <taxon>Verrucomicrobiota</taxon>
        <taxon>Verrucomicrobiia</taxon>
        <taxon>Verrucomicrobiales</taxon>
        <taxon>Verrucomicrobiaceae</taxon>
        <taxon>Phragmitibacter</taxon>
    </lineage>
</organism>
<keyword evidence="3" id="KW-1185">Reference proteome</keyword>
<feature type="region of interest" description="Disordered" evidence="1">
    <location>
        <begin position="1"/>
        <end position="25"/>
    </location>
</feature>
<sequence length="318" mass="33092">MVIPPLPGCGKLSHPHAKHCASRPHRAGEESLIPLDMHKPFKTAIAGLAALGVTSFATLPAATIAGGTATWTVDEGFSDALGWLDSNFGGSKTRAQILSGSTAGDAPYNRVSGQSGTLGTSTTPGGGNTPGRVIVTDSIRPFGEVPLNNAGGTTPGMVGSSRTRLATTLDIDPANILGSWSVSNNAFGFTGNTTLGEQIAFTGMQRWGGPFTGVLLYGDFGLRYNGTQLVLTSNIDFLHAEFATLGNPNITYNNGILSIAGDLLVGEGLFLLDQTSTIGTKFGTFSMTATTSAVPEPSRALLIMSALVAVVWRRRKFF</sequence>
<dbReference type="EMBL" id="VAUV01000015">
    <property type="protein sequence ID" value="TLD69176.1"/>
    <property type="molecule type" value="Genomic_DNA"/>
</dbReference>